<comment type="catalytic activity">
    <reaction evidence="7">
        <text>5-phospho-alpha-D-ribose 1-diphosphate + nicotinate + ATP + H2O = nicotinate beta-D-ribonucleotide + ADP + phosphate + diphosphate</text>
        <dbReference type="Rhea" id="RHEA:36163"/>
        <dbReference type="ChEBI" id="CHEBI:15377"/>
        <dbReference type="ChEBI" id="CHEBI:30616"/>
        <dbReference type="ChEBI" id="CHEBI:32544"/>
        <dbReference type="ChEBI" id="CHEBI:33019"/>
        <dbReference type="ChEBI" id="CHEBI:43474"/>
        <dbReference type="ChEBI" id="CHEBI:57502"/>
        <dbReference type="ChEBI" id="CHEBI:58017"/>
        <dbReference type="ChEBI" id="CHEBI:456216"/>
        <dbReference type="EC" id="6.3.4.21"/>
    </reaction>
</comment>
<feature type="domain" description="Nicotinate/nicotinamide phosphoribosyltransferase" evidence="9">
    <location>
        <begin position="197"/>
        <end position="434"/>
    </location>
</feature>
<evidence type="ECO:0000256" key="8">
    <source>
        <dbReference type="SAM" id="MobiDB-lite"/>
    </source>
</evidence>
<feature type="compositionally biased region" description="Polar residues" evidence="8">
    <location>
        <begin position="107"/>
        <end position="119"/>
    </location>
</feature>
<dbReference type="GO" id="GO:0005829">
    <property type="term" value="C:cytosol"/>
    <property type="evidence" value="ECO:0007669"/>
    <property type="project" value="TreeGrafter"/>
</dbReference>
<keyword evidence="4" id="KW-0597">Phosphoprotein</keyword>
<keyword evidence="6" id="KW-0662">Pyridine nucleotide biosynthesis</keyword>
<evidence type="ECO:0000256" key="2">
    <source>
        <dbReference type="ARBA" id="ARBA00010897"/>
    </source>
</evidence>
<sequence>MEDPNSILDTDLYKLTMHYVVWSLYPDVHVTYGFINRSKSTQPFTRSAYQNLCKRIECLKTRILTDEEKDWLSLKCGFFPSSYLDYLKTYRFRPDEQLELKFHPHKSSSTTGTENGQPTKSDDLVENGAVSEDADEEEKGDLEILIKGLWSDTILYEVPLLSMVSEAYFETVDREWSYESQTEKAKSKAEKLFSAGCKFSEFGTRRRRSWKTQSMVIEGIKQVVDNNPDYMFSTSNVWMARHYNIKPVGTMAHELIMAEGALGGYQGVNMRVLTQWEKCFPNNPELWIALTDTFGTKPFFDELVKHPEIATRWTGIRQDSGDPETFASDAIKAWELIGIDPKTKFMIFSDGLDVGTCCQLRKFCESKGLREIYGIGTHLTNDFLKEDSSTKKEVNGQKIQSKALNIVIKLLSANDKPCVKLSDVIEKAIGPQEEIDRIRSILHI</sequence>
<feature type="domain" description="Nicotinate phosphoribosyltransferase N-terminal" evidence="10">
    <location>
        <begin position="8"/>
        <end position="102"/>
    </location>
</feature>
<dbReference type="InterPro" id="IPR036068">
    <property type="entry name" value="Nicotinate_pribotase-like_C"/>
</dbReference>
<dbReference type="SUPFAM" id="SSF54675">
    <property type="entry name" value="Nicotinate/Quinolinate PRTase N-terminal domain-like"/>
    <property type="match status" value="1"/>
</dbReference>
<comment type="pathway">
    <text evidence="1">Cofactor biosynthesis; NAD(+) biosynthesis; nicotinate D-ribonucleotide from nicotinate: step 1/1.</text>
</comment>
<protein>
    <recommendedName>
        <fullName evidence="3">nicotinate phosphoribosyltransferase</fullName>
        <ecNumber evidence="3">6.3.4.21</ecNumber>
    </recommendedName>
</protein>
<evidence type="ECO:0000313" key="11">
    <source>
        <dbReference type="EMBL" id="KAA1073409.1"/>
    </source>
</evidence>
<accession>A0A5B0MAW8</accession>
<comment type="similarity">
    <text evidence="2">Belongs to the NAPRTase family.</text>
</comment>
<proteinExistence type="inferred from homology"/>
<dbReference type="SUPFAM" id="SSF51690">
    <property type="entry name" value="Nicotinate/Quinolinate PRTase C-terminal domain-like"/>
    <property type="match status" value="1"/>
</dbReference>
<dbReference type="GO" id="GO:0004516">
    <property type="term" value="F:nicotinate phosphoribosyltransferase activity"/>
    <property type="evidence" value="ECO:0007669"/>
    <property type="project" value="UniProtKB-EC"/>
</dbReference>
<comment type="caution">
    <text evidence="11">The sequence shown here is derived from an EMBL/GenBank/DDBJ whole genome shotgun (WGS) entry which is preliminary data.</text>
</comment>
<dbReference type="OrthoDB" id="193380at2759"/>
<evidence type="ECO:0000256" key="4">
    <source>
        <dbReference type="ARBA" id="ARBA00022553"/>
    </source>
</evidence>
<dbReference type="Proteomes" id="UP000324748">
    <property type="component" value="Unassembled WGS sequence"/>
</dbReference>
<feature type="region of interest" description="Disordered" evidence="8">
    <location>
        <begin position="103"/>
        <end position="136"/>
    </location>
</feature>
<evidence type="ECO:0000313" key="12">
    <source>
        <dbReference type="Proteomes" id="UP000324748"/>
    </source>
</evidence>
<keyword evidence="5" id="KW-0436">Ligase</keyword>
<dbReference type="GO" id="GO:0016757">
    <property type="term" value="F:glycosyltransferase activity"/>
    <property type="evidence" value="ECO:0007669"/>
    <property type="project" value="UniProtKB-KW"/>
</dbReference>
<evidence type="ECO:0000256" key="1">
    <source>
        <dbReference type="ARBA" id="ARBA00004952"/>
    </source>
</evidence>
<dbReference type="Gene3D" id="3.20.140.10">
    <property type="entry name" value="nicotinate phosphoribosyltransferase"/>
    <property type="match status" value="1"/>
</dbReference>
<evidence type="ECO:0000256" key="7">
    <source>
        <dbReference type="ARBA" id="ARBA00048668"/>
    </source>
</evidence>
<dbReference type="UniPathway" id="UPA00253">
    <property type="reaction ID" value="UER00457"/>
</dbReference>
<evidence type="ECO:0000256" key="3">
    <source>
        <dbReference type="ARBA" id="ARBA00013236"/>
    </source>
</evidence>
<dbReference type="PIRSF" id="PIRSF000484">
    <property type="entry name" value="NAPRT"/>
    <property type="match status" value="1"/>
</dbReference>
<evidence type="ECO:0000256" key="6">
    <source>
        <dbReference type="ARBA" id="ARBA00022642"/>
    </source>
</evidence>
<dbReference type="InterPro" id="IPR040727">
    <property type="entry name" value="NAPRTase_N"/>
</dbReference>
<name>A0A5B0MAW8_PUCGR</name>
<dbReference type="PANTHER" id="PTHR11098:SF1">
    <property type="entry name" value="NICOTINATE PHOSPHORIBOSYLTRANSFERASE"/>
    <property type="match status" value="1"/>
</dbReference>
<keyword evidence="12" id="KW-1185">Reference proteome</keyword>
<evidence type="ECO:0000259" key="10">
    <source>
        <dbReference type="Pfam" id="PF17767"/>
    </source>
</evidence>
<reference evidence="11 12" key="1">
    <citation type="submission" date="2019-05" db="EMBL/GenBank/DDBJ databases">
        <title>Emergence of the Ug99 lineage of the wheat stem rust pathogen through somatic hybridization.</title>
        <authorList>
            <person name="Li F."/>
            <person name="Upadhyaya N.M."/>
            <person name="Sperschneider J."/>
            <person name="Matny O."/>
            <person name="Nguyen-Phuc H."/>
            <person name="Mago R."/>
            <person name="Raley C."/>
            <person name="Miller M.E."/>
            <person name="Silverstein K.A.T."/>
            <person name="Henningsen E."/>
            <person name="Hirsch C.D."/>
            <person name="Visser B."/>
            <person name="Pretorius Z.A."/>
            <person name="Steffenson B.J."/>
            <person name="Schwessinger B."/>
            <person name="Dodds P.N."/>
            <person name="Figueroa M."/>
        </authorList>
    </citation>
    <scope>NUCLEOTIDE SEQUENCE [LARGE SCALE GENOMIC DNA]</scope>
    <source>
        <strain evidence="11">21-0</strain>
    </source>
</reference>
<dbReference type="OMA" id="IEHCLEY"/>
<dbReference type="EC" id="6.3.4.21" evidence="3"/>
<dbReference type="Pfam" id="PF04095">
    <property type="entry name" value="NAPRTase"/>
    <property type="match status" value="1"/>
</dbReference>
<keyword evidence="11" id="KW-0328">Glycosyltransferase</keyword>
<gene>
    <name evidence="11" type="primary">NPT1_1</name>
    <name evidence="11" type="ORF">PGT21_011143</name>
</gene>
<dbReference type="InterPro" id="IPR007229">
    <property type="entry name" value="Nic_PRibTrfase-Fam"/>
</dbReference>
<dbReference type="InterPro" id="IPR041525">
    <property type="entry name" value="N/Namide_PRibTrfase"/>
</dbReference>
<dbReference type="EMBL" id="VSWC01000158">
    <property type="protein sequence ID" value="KAA1073409.1"/>
    <property type="molecule type" value="Genomic_DNA"/>
</dbReference>
<evidence type="ECO:0000256" key="5">
    <source>
        <dbReference type="ARBA" id="ARBA00022598"/>
    </source>
</evidence>
<evidence type="ECO:0000259" key="9">
    <source>
        <dbReference type="Pfam" id="PF04095"/>
    </source>
</evidence>
<organism evidence="11 12">
    <name type="scientific">Puccinia graminis f. sp. tritici</name>
    <dbReference type="NCBI Taxonomy" id="56615"/>
    <lineage>
        <taxon>Eukaryota</taxon>
        <taxon>Fungi</taxon>
        <taxon>Dikarya</taxon>
        <taxon>Basidiomycota</taxon>
        <taxon>Pucciniomycotina</taxon>
        <taxon>Pucciniomycetes</taxon>
        <taxon>Pucciniales</taxon>
        <taxon>Pucciniaceae</taxon>
        <taxon>Puccinia</taxon>
    </lineage>
</organism>
<dbReference type="Pfam" id="PF17767">
    <property type="entry name" value="NAPRTase_N"/>
    <property type="match status" value="1"/>
</dbReference>
<keyword evidence="11" id="KW-0808">Transferase</keyword>
<dbReference type="PANTHER" id="PTHR11098">
    <property type="entry name" value="NICOTINATE PHOSPHORIBOSYLTRANSFERASE"/>
    <property type="match status" value="1"/>
</dbReference>
<dbReference type="AlphaFoldDB" id="A0A5B0MAW8"/>
<dbReference type="GO" id="GO:0034355">
    <property type="term" value="P:NAD+ biosynthetic process via the salvage pathway"/>
    <property type="evidence" value="ECO:0007669"/>
    <property type="project" value="TreeGrafter"/>
</dbReference>